<dbReference type="AlphaFoldDB" id="A0A4D7JGZ9"/>
<evidence type="ECO:0000259" key="1">
    <source>
        <dbReference type="SMART" id="SM01321"/>
    </source>
</evidence>
<evidence type="ECO:0000313" key="3">
    <source>
        <dbReference type="Proteomes" id="UP000298616"/>
    </source>
</evidence>
<organism evidence="2 3">
    <name type="scientific">Mangrovivirga cuniculi</name>
    <dbReference type="NCBI Taxonomy" id="2715131"/>
    <lineage>
        <taxon>Bacteria</taxon>
        <taxon>Pseudomonadati</taxon>
        <taxon>Bacteroidota</taxon>
        <taxon>Cytophagia</taxon>
        <taxon>Cytophagales</taxon>
        <taxon>Mangrovivirgaceae</taxon>
        <taxon>Mangrovivirga</taxon>
    </lineage>
</organism>
<gene>
    <name evidence="2" type="ORF">DCC35_04020</name>
</gene>
<dbReference type="Pfam" id="PF01797">
    <property type="entry name" value="Y1_Tnp"/>
    <property type="match status" value="1"/>
</dbReference>
<protein>
    <submittedName>
        <fullName evidence="2">Transposase</fullName>
    </submittedName>
</protein>
<dbReference type="InterPro" id="IPR036515">
    <property type="entry name" value="Transposase_17_sf"/>
</dbReference>
<dbReference type="InterPro" id="IPR002686">
    <property type="entry name" value="Transposase_17"/>
</dbReference>
<dbReference type="NCBIfam" id="NF047646">
    <property type="entry name" value="REP_Tyr_transpos"/>
    <property type="match status" value="1"/>
</dbReference>
<dbReference type="Gene3D" id="3.30.70.1290">
    <property type="entry name" value="Transposase IS200-like"/>
    <property type="match status" value="1"/>
</dbReference>
<dbReference type="OrthoDB" id="9788881at2"/>
<evidence type="ECO:0000313" key="2">
    <source>
        <dbReference type="EMBL" id="QCK13977.1"/>
    </source>
</evidence>
<proteinExistence type="predicted"/>
<name>A0A4D7JGZ9_9BACT</name>
<dbReference type="Proteomes" id="UP000298616">
    <property type="component" value="Chromosome"/>
</dbReference>
<dbReference type="GO" id="GO:0043565">
    <property type="term" value="F:sequence-specific DNA binding"/>
    <property type="evidence" value="ECO:0007669"/>
    <property type="project" value="TreeGrafter"/>
</dbReference>
<sequence length="175" mass="20623">MGYSYVIKDQGAVHFVTFTVHQWINVFTKSEYVKILIDSLKHCQKAKGLEIYSWVIMSNHCHFILKAQNEDLSDIIRDFKKFTAKRIYSAIKGNMNEKRRDWLLSALNYKGNIWFWQRGYHGEEITTDNFYDVKANYIHMNPVKAGIVEKEEDYLLSSAGDFYGIRKGPIKLDYF</sequence>
<dbReference type="RefSeq" id="WP_137089570.1">
    <property type="nucleotide sequence ID" value="NZ_CP028923.1"/>
</dbReference>
<accession>A0A4D7JGZ9</accession>
<reference evidence="2 3" key="1">
    <citation type="submission" date="2018-04" db="EMBL/GenBank/DDBJ databases">
        <title>Complete genome uncultured novel isolate.</title>
        <authorList>
            <person name="Merlino G."/>
        </authorList>
    </citation>
    <scope>NUCLEOTIDE SEQUENCE [LARGE SCALE GENOMIC DNA]</scope>
    <source>
        <strain evidence="3">R1DC9</strain>
    </source>
</reference>
<feature type="domain" description="Transposase IS200-like" evidence="1">
    <location>
        <begin position="9"/>
        <end position="141"/>
    </location>
</feature>
<dbReference type="GO" id="GO:0004803">
    <property type="term" value="F:transposase activity"/>
    <property type="evidence" value="ECO:0007669"/>
    <property type="project" value="InterPro"/>
</dbReference>
<dbReference type="EMBL" id="CP028923">
    <property type="protein sequence ID" value="QCK13977.1"/>
    <property type="molecule type" value="Genomic_DNA"/>
</dbReference>
<dbReference type="SMART" id="SM01321">
    <property type="entry name" value="Y1_Tnp"/>
    <property type="match status" value="1"/>
</dbReference>
<dbReference type="InterPro" id="IPR052715">
    <property type="entry name" value="RAYT_transposase"/>
</dbReference>
<keyword evidence="3" id="KW-1185">Reference proteome</keyword>
<dbReference type="SUPFAM" id="SSF143422">
    <property type="entry name" value="Transposase IS200-like"/>
    <property type="match status" value="1"/>
</dbReference>
<dbReference type="PANTHER" id="PTHR36966">
    <property type="entry name" value="REP-ASSOCIATED TYROSINE TRANSPOSASE"/>
    <property type="match status" value="1"/>
</dbReference>
<dbReference type="PANTHER" id="PTHR36966:SF1">
    <property type="entry name" value="REP-ASSOCIATED TYROSINE TRANSPOSASE"/>
    <property type="match status" value="1"/>
</dbReference>
<dbReference type="KEGG" id="fpf:DCC35_04020"/>
<dbReference type="GO" id="GO:0006313">
    <property type="term" value="P:DNA transposition"/>
    <property type="evidence" value="ECO:0007669"/>
    <property type="project" value="InterPro"/>
</dbReference>